<accession>A0AAW0KXA3</accession>
<dbReference type="SUPFAM" id="SSF53901">
    <property type="entry name" value="Thiolase-like"/>
    <property type="match status" value="3"/>
</dbReference>
<feature type="domain" description="FAE" evidence="12">
    <location>
        <begin position="240"/>
        <end position="493"/>
    </location>
</feature>
<keyword evidence="7 11" id="KW-1133">Transmembrane helix</keyword>
<dbReference type="InterPro" id="IPR013747">
    <property type="entry name" value="ACP_syn_III_C"/>
</dbReference>
<name>A0AAW0KXA3_QUESU</name>
<keyword evidence="15" id="KW-1185">Reference proteome</keyword>
<evidence type="ECO:0000256" key="11">
    <source>
        <dbReference type="SAM" id="Phobius"/>
    </source>
</evidence>
<reference evidence="14 15" key="1">
    <citation type="journal article" date="2018" name="Sci. Data">
        <title>The draft genome sequence of cork oak.</title>
        <authorList>
            <person name="Ramos A.M."/>
            <person name="Usie A."/>
            <person name="Barbosa P."/>
            <person name="Barros P.M."/>
            <person name="Capote T."/>
            <person name="Chaves I."/>
            <person name="Simoes F."/>
            <person name="Abreu I."/>
            <person name="Carrasquinho I."/>
            <person name="Faro C."/>
            <person name="Guimaraes J.B."/>
            <person name="Mendonca D."/>
            <person name="Nobrega F."/>
            <person name="Rodrigues L."/>
            <person name="Saibo N.J.M."/>
            <person name="Varela M.C."/>
            <person name="Egas C."/>
            <person name="Matos J."/>
            <person name="Miguel C.M."/>
            <person name="Oliveira M.M."/>
            <person name="Ricardo C.P."/>
            <person name="Goncalves S."/>
        </authorList>
    </citation>
    <scope>NUCLEOTIDE SEQUENCE [LARGE SCALE GENOMIC DNA]</scope>
    <source>
        <strain evidence="15">cv. HL8</strain>
    </source>
</reference>
<sequence>MECEKKQNQYKKPNSIILKYVKFGYHYLISNAMYLFLVPLSTIALTHLSMDDLVHFSNHTMLNLVVVTLCIVIIVILATLYLMSRPRKVYLVNFSCYKPDQTLMCSKETFMKATKLTGSFTDESLAFQKKILERSGYGQKTYIAKTLLEVPINMSFDEARKEAGMVMFGVIDELLAKTGVKTKDIGILVVNCSLFNPTPSLSSMVVNRYKLRGNILSYNLGGMGCSAGLISIDLAKRLLQPDQTLMCSKETFMKATKLTGSFTDESLAFQKKILERSGYGQKTYIAKTLLEVPINMSFDEARKEAGMVMFGVIDELLAKTGVKTKDIGILVVNCSLFNPTPSLSSMVVNRYKLRGNILSYNLGGMGCSAGLISIDLAKRLLQYYRGNNYSMLITNCLFRMGGAAILLSNRPSDRRCSKYQLTHTLRTHKGADDKSHNCVYQKEDEDKKVGLLLSRDLLVVAGEALKTNITTLGPMVLPVSEQLLFVMNFIRRKIFQMKIKPYVPDFKLAFEHFCLHAGGRGVLDELEKNLGLTKWHMEPSRMTLYRFGNTSSSSLWYELAYSEAKGRIKKGNRVWQIGFGSGFKCNSAVWQALRTIDPAKEKSNIWMNEIHEYPVDVPQVATIVT</sequence>
<dbReference type="Proteomes" id="UP000237347">
    <property type="component" value="Unassembled WGS sequence"/>
</dbReference>
<comment type="catalytic activity">
    <reaction evidence="10">
        <text>a very-long-chain acyl-CoA + malonyl-CoA + H(+) = a very-long-chain 3-oxoacyl-CoA + CO2 + CoA</text>
        <dbReference type="Rhea" id="RHEA:32727"/>
        <dbReference type="ChEBI" id="CHEBI:15378"/>
        <dbReference type="ChEBI" id="CHEBI:16526"/>
        <dbReference type="ChEBI" id="CHEBI:57287"/>
        <dbReference type="ChEBI" id="CHEBI:57384"/>
        <dbReference type="ChEBI" id="CHEBI:90725"/>
        <dbReference type="ChEBI" id="CHEBI:90736"/>
        <dbReference type="EC" id="2.3.1.199"/>
    </reaction>
</comment>
<dbReference type="InterPro" id="IPR013601">
    <property type="entry name" value="FAE1_typ3_polyketide_synth"/>
</dbReference>
<dbReference type="CDD" id="cd00831">
    <property type="entry name" value="CHS_like"/>
    <property type="match status" value="1"/>
</dbReference>
<comment type="pathway">
    <text evidence="2">Lipid metabolism; fatty acid biosynthesis.</text>
</comment>
<dbReference type="EMBL" id="PKMF04000210">
    <property type="protein sequence ID" value="KAK7843041.1"/>
    <property type="molecule type" value="Genomic_DNA"/>
</dbReference>
<evidence type="ECO:0000256" key="10">
    <source>
        <dbReference type="ARBA" id="ARBA00047375"/>
    </source>
</evidence>
<keyword evidence="8 11" id="KW-0472">Membrane</keyword>
<feature type="domain" description="Beta-ketoacyl-[acyl-carrier-protein] synthase III C-terminal" evidence="13">
    <location>
        <begin position="511"/>
        <end position="591"/>
    </location>
</feature>
<feature type="transmembrane region" description="Helical" evidence="11">
    <location>
        <begin position="20"/>
        <end position="41"/>
    </location>
</feature>
<dbReference type="Pfam" id="PF08392">
    <property type="entry name" value="FAE1_CUT1_RppA"/>
    <property type="match status" value="1"/>
</dbReference>
<dbReference type="GO" id="GO:0009922">
    <property type="term" value="F:fatty acid elongase activity"/>
    <property type="evidence" value="ECO:0007669"/>
    <property type="project" value="UniProtKB-EC"/>
</dbReference>
<gene>
    <name evidence="14" type="primary">KCS2_1</name>
    <name evidence="14" type="ORF">CFP56_012947</name>
</gene>
<dbReference type="InterPro" id="IPR012392">
    <property type="entry name" value="3-ktacl-CoA_syn"/>
</dbReference>
<evidence type="ECO:0000256" key="5">
    <source>
        <dbReference type="ARBA" id="ARBA00022679"/>
    </source>
</evidence>
<dbReference type="GO" id="GO:0016020">
    <property type="term" value="C:membrane"/>
    <property type="evidence" value="ECO:0007669"/>
    <property type="project" value="UniProtKB-SubCell"/>
</dbReference>
<comment type="caution">
    <text evidence="14">The sequence shown here is derived from an EMBL/GenBank/DDBJ whole genome shotgun (WGS) entry which is preliminary data.</text>
</comment>
<dbReference type="Pfam" id="PF08541">
    <property type="entry name" value="ACP_syn_III_C"/>
    <property type="match status" value="1"/>
</dbReference>
<comment type="similarity">
    <text evidence="3">Belongs to the thiolase-like superfamily. Chalcone/stilbene synthases family.</text>
</comment>
<evidence type="ECO:0000259" key="12">
    <source>
        <dbReference type="Pfam" id="PF08392"/>
    </source>
</evidence>
<feature type="transmembrane region" description="Helical" evidence="11">
    <location>
        <begin position="61"/>
        <end position="83"/>
    </location>
</feature>
<evidence type="ECO:0000256" key="3">
    <source>
        <dbReference type="ARBA" id="ARBA00005531"/>
    </source>
</evidence>
<organism evidence="14 15">
    <name type="scientific">Quercus suber</name>
    <name type="common">Cork oak</name>
    <dbReference type="NCBI Taxonomy" id="58331"/>
    <lineage>
        <taxon>Eukaryota</taxon>
        <taxon>Viridiplantae</taxon>
        <taxon>Streptophyta</taxon>
        <taxon>Embryophyta</taxon>
        <taxon>Tracheophyta</taxon>
        <taxon>Spermatophyta</taxon>
        <taxon>Magnoliopsida</taxon>
        <taxon>eudicotyledons</taxon>
        <taxon>Gunneridae</taxon>
        <taxon>Pentapetalae</taxon>
        <taxon>rosids</taxon>
        <taxon>fabids</taxon>
        <taxon>Fagales</taxon>
        <taxon>Fagaceae</taxon>
        <taxon>Quercus</taxon>
    </lineage>
</organism>
<dbReference type="EC" id="2.3.1.199" evidence="4"/>
<evidence type="ECO:0000259" key="13">
    <source>
        <dbReference type="Pfam" id="PF08541"/>
    </source>
</evidence>
<keyword evidence="5" id="KW-0808">Transferase</keyword>
<proteinExistence type="inferred from homology"/>
<dbReference type="InterPro" id="IPR016039">
    <property type="entry name" value="Thiolase-like"/>
</dbReference>
<dbReference type="FunFam" id="3.40.47.10:FF:000028">
    <property type="entry name" value="3-ketoacyl-CoA synthase"/>
    <property type="match status" value="1"/>
</dbReference>
<keyword evidence="9" id="KW-0012">Acyltransferase</keyword>
<evidence type="ECO:0000256" key="6">
    <source>
        <dbReference type="ARBA" id="ARBA00022692"/>
    </source>
</evidence>
<dbReference type="GO" id="GO:0006633">
    <property type="term" value="P:fatty acid biosynthetic process"/>
    <property type="evidence" value="ECO:0007669"/>
    <property type="project" value="InterPro"/>
</dbReference>
<keyword evidence="6 11" id="KW-0812">Transmembrane</keyword>
<evidence type="ECO:0000256" key="1">
    <source>
        <dbReference type="ARBA" id="ARBA00004370"/>
    </source>
</evidence>
<evidence type="ECO:0000256" key="8">
    <source>
        <dbReference type="ARBA" id="ARBA00023136"/>
    </source>
</evidence>
<evidence type="ECO:0000256" key="2">
    <source>
        <dbReference type="ARBA" id="ARBA00005194"/>
    </source>
</evidence>
<dbReference type="PANTHER" id="PTHR31561">
    <property type="entry name" value="3-KETOACYL-COA SYNTHASE"/>
    <property type="match status" value="1"/>
</dbReference>
<evidence type="ECO:0000313" key="14">
    <source>
        <dbReference type="EMBL" id="KAK7843041.1"/>
    </source>
</evidence>
<dbReference type="AlphaFoldDB" id="A0AAW0KXA3"/>
<comment type="subcellular location">
    <subcellularLocation>
        <location evidence="1">Membrane</location>
    </subcellularLocation>
</comment>
<evidence type="ECO:0000256" key="4">
    <source>
        <dbReference type="ARBA" id="ARBA00012307"/>
    </source>
</evidence>
<dbReference type="Gene3D" id="3.40.47.10">
    <property type="match status" value="3"/>
</dbReference>
<evidence type="ECO:0000256" key="7">
    <source>
        <dbReference type="ARBA" id="ARBA00022989"/>
    </source>
</evidence>
<protein>
    <recommendedName>
        <fullName evidence="4">very-long-chain 3-oxoacyl-CoA synthase</fullName>
        <ecNumber evidence="4">2.3.1.199</ecNumber>
    </recommendedName>
</protein>
<evidence type="ECO:0000256" key="9">
    <source>
        <dbReference type="ARBA" id="ARBA00023315"/>
    </source>
</evidence>
<evidence type="ECO:0000313" key="15">
    <source>
        <dbReference type="Proteomes" id="UP000237347"/>
    </source>
</evidence>